<evidence type="ECO:0000256" key="1">
    <source>
        <dbReference type="SAM" id="MobiDB-lite"/>
    </source>
</evidence>
<proteinExistence type="predicted"/>
<dbReference type="Proteomes" id="UP000027265">
    <property type="component" value="Unassembled WGS sequence"/>
</dbReference>
<keyword evidence="3" id="KW-1185">Reference proteome</keyword>
<protein>
    <submittedName>
        <fullName evidence="2">Uncharacterized protein</fullName>
    </submittedName>
</protein>
<dbReference type="AlphaFoldDB" id="A0A067P484"/>
<accession>A0A067P484</accession>
<feature type="region of interest" description="Disordered" evidence="1">
    <location>
        <begin position="108"/>
        <end position="130"/>
    </location>
</feature>
<evidence type="ECO:0000313" key="3">
    <source>
        <dbReference type="Proteomes" id="UP000027265"/>
    </source>
</evidence>
<organism evidence="2 3">
    <name type="scientific">Jaapia argillacea MUCL 33604</name>
    <dbReference type="NCBI Taxonomy" id="933084"/>
    <lineage>
        <taxon>Eukaryota</taxon>
        <taxon>Fungi</taxon>
        <taxon>Dikarya</taxon>
        <taxon>Basidiomycota</taxon>
        <taxon>Agaricomycotina</taxon>
        <taxon>Agaricomycetes</taxon>
        <taxon>Agaricomycetidae</taxon>
        <taxon>Jaapiales</taxon>
        <taxon>Jaapiaceae</taxon>
        <taxon>Jaapia</taxon>
    </lineage>
</organism>
<gene>
    <name evidence="2" type="ORF">JAAARDRAFT_639331</name>
</gene>
<name>A0A067P484_9AGAM</name>
<evidence type="ECO:0000313" key="2">
    <source>
        <dbReference type="EMBL" id="KDQ49564.1"/>
    </source>
</evidence>
<reference evidence="3" key="1">
    <citation type="journal article" date="2014" name="Proc. Natl. Acad. Sci. U.S.A.">
        <title>Extensive sampling of basidiomycete genomes demonstrates inadequacy of the white-rot/brown-rot paradigm for wood decay fungi.</title>
        <authorList>
            <person name="Riley R."/>
            <person name="Salamov A.A."/>
            <person name="Brown D.W."/>
            <person name="Nagy L.G."/>
            <person name="Floudas D."/>
            <person name="Held B.W."/>
            <person name="Levasseur A."/>
            <person name="Lombard V."/>
            <person name="Morin E."/>
            <person name="Otillar R."/>
            <person name="Lindquist E.A."/>
            <person name="Sun H."/>
            <person name="LaButti K.M."/>
            <person name="Schmutz J."/>
            <person name="Jabbour D."/>
            <person name="Luo H."/>
            <person name="Baker S.E."/>
            <person name="Pisabarro A.G."/>
            <person name="Walton J.D."/>
            <person name="Blanchette R.A."/>
            <person name="Henrissat B."/>
            <person name="Martin F."/>
            <person name="Cullen D."/>
            <person name="Hibbett D.S."/>
            <person name="Grigoriev I.V."/>
        </authorList>
    </citation>
    <scope>NUCLEOTIDE SEQUENCE [LARGE SCALE GENOMIC DNA]</scope>
    <source>
        <strain evidence="3">MUCL 33604</strain>
    </source>
</reference>
<dbReference type="HOGENOM" id="CLU_1938484_0_0_1"/>
<dbReference type="InParanoid" id="A0A067P484"/>
<sequence length="130" mass="14441">MLVGSTFKPGAVSALLRCIDAQLDNQSYIYHETDRGYSFDRDQTKLASHPPLPDSGTLIAPLFACAEPHTAVLRRCIDHSSPSDQQHALLLFPYLRWTATDQLSTMLSQINPPHHPPAISPDSHTRPFPL</sequence>
<dbReference type="EMBL" id="KL197780">
    <property type="protein sequence ID" value="KDQ49564.1"/>
    <property type="molecule type" value="Genomic_DNA"/>
</dbReference>